<comment type="caution">
    <text evidence="2">The sequence shown here is derived from an EMBL/GenBank/DDBJ whole genome shotgun (WGS) entry which is preliminary data.</text>
</comment>
<evidence type="ECO:0000256" key="1">
    <source>
        <dbReference type="SAM" id="Phobius"/>
    </source>
</evidence>
<protein>
    <recommendedName>
        <fullName evidence="4">DUF5673 domain-containing protein</fullName>
    </recommendedName>
</protein>
<evidence type="ECO:0008006" key="4">
    <source>
        <dbReference type="Google" id="ProtNLM"/>
    </source>
</evidence>
<keyword evidence="1" id="KW-0472">Membrane</keyword>
<feature type="transmembrane region" description="Helical" evidence="1">
    <location>
        <begin position="26"/>
        <end position="48"/>
    </location>
</feature>
<evidence type="ECO:0000313" key="3">
    <source>
        <dbReference type="Proteomes" id="UP000176512"/>
    </source>
</evidence>
<dbReference type="AlphaFoldDB" id="A0A1G1YRR9"/>
<organism evidence="2 3">
    <name type="scientific">Candidatus Buchananbacteria bacterium RIFCSPLOWO2_01_FULL_46_12</name>
    <dbReference type="NCBI Taxonomy" id="1797546"/>
    <lineage>
        <taxon>Bacteria</taxon>
        <taxon>Candidatus Buchananiibacteriota</taxon>
    </lineage>
</organism>
<gene>
    <name evidence="2" type="ORF">A3A24_03635</name>
</gene>
<dbReference type="EMBL" id="MHIP01000016">
    <property type="protein sequence ID" value="OGY55045.1"/>
    <property type="molecule type" value="Genomic_DNA"/>
</dbReference>
<reference evidence="2 3" key="1">
    <citation type="journal article" date="2016" name="Nat. Commun.">
        <title>Thousands of microbial genomes shed light on interconnected biogeochemical processes in an aquifer system.</title>
        <authorList>
            <person name="Anantharaman K."/>
            <person name="Brown C.T."/>
            <person name="Hug L.A."/>
            <person name="Sharon I."/>
            <person name="Castelle C.J."/>
            <person name="Probst A.J."/>
            <person name="Thomas B.C."/>
            <person name="Singh A."/>
            <person name="Wilkins M.J."/>
            <person name="Karaoz U."/>
            <person name="Brodie E.L."/>
            <person name="Williams K.H."/>
            <person name="Hubbard S.S."/>
            <person name="Banfield J.F."/>
        </authorList>
    </citation>
    <scope>NUCLEOTIDE SEQUENCE [LARGE SCALE GENOMIC DNA]</scope>
</reference>
<evidence type="ECO:0000313" key="2">
    <source>
        <dbReference type="EMBL" id="OGY55045.1"/>
    </source>
</evidence>
<sequence length="152" mass="17425">MWITFICFFLAGPALFFNYKSEGLGGSILIIAPIIVSAFFVFMFYHFLRTIIIGDTSITIRPSFLYLANWKFADVSINYEDISNVEVARDNQKNSIWISIYLWTKDGKKTKLNYGLHNSEVGEALYIFLKDKIGQLSETEKEQLIARGVAME</sequence>
<name>A0A1G1YRR9_9BACT</name>
<accession>A0A1G1YRR9</accession>
<proteinExistence type="predicted"/>
<keyword evidence="1" id="KW-0812">Transmembrane</keyword>
<keyword evidence="1" id="KW-1133">Transmembrane helix</keyword>
<dbReference type="Proteomes" id="UP000176512">
    <property type="component" value="Unassembled WGS sequence"/>
</dbReference>